<dbReference type="EMBL" id="WIXE01018278">
    <property type="protein sequence ID" value="KAK5971071.1"/>
    <property type="molecule type" value="Genomic_DNA"/>
</dbReference>
<name>A0AAN8IF57_TRICO</name>
<feature type="non-terminal residue" evidence="2">
    <location>
        <position position="65"/>
    </location>
</feature>
<dbReference type="AlphaFoldDB" id="A0AAN8IF57"/>
<evidence type="ECO:0000256" key="1">
    <source>
        <dbReference type="SAM" id="MobiDB-lite"/>
    </source>
</evidence>
<proteinExistence type="predicted"/>
<gene>
    <name evidence="2" type="ORF">GCK32_017828</name>
</gene>
<protein>
    <submittedName>
        <fullName evidence="2">Uncharacterized protein</fullName>
    </submittedName>
</protein>
<keyword evidence="3" id="KW-1185">Reference proteome</keyword>
<feature type="compositionally biased region" description="Basic and acidic residues" evidence="1">
    <location>
        <begin position="36"/>
        <end position="46"/>
    </location>
</feature>
<organism evidence="2 3">
    <name type="scientific">Trichostrongylus colubriformis</name>
    <name type="common">Black scour worm</name>
    <dbReference type="NCBI Taxonomy" id="6319"/>
    <lineage>
        <taxon>Eukaryota</taxon>
        <taxon>Metazoa</taxon>
        <taxon>Ecdysozoa</taxon>
        <taxon>Nematoda</taxon>
        <taxon>Chromadorea</taxon>
        <taxon>Rhabditida</taxon>
        <taxon>Rhabditina</taxon>
        <taxon>Rhabditomorpha</taxon>
        <taxon>Strongyloidea</taxon>
        <taxon>Trichostrongylidae</taxon>
        <taxon>Trichostrongylus</taxon>
    </lineage>
</organism>
<evidence type="ECO:0000313" key="3">
    <source>
        <dbReference type="Proteomes" id="UP001331761"/>
    </source>
</evidence>
<feature type="region of interest" description="Disordered" evidence="1">
    <location>
        <begin position="26"/>
        <end position="46"/>
    </location>
</feature>
<reference evidence="2 3" key="1">
    <citation type="submission" date="2019-10" db="EMBL/GenBank/DDBJ databases">
        <title>Assembly and Annotation for the nematode Trichostrongylus colubriformis.</title>
        <authorList>
            <person name="Martin J."/>
        </authorList>
    </citation>
    <scope>NUCLEOTIDE SEQUENCE [LARGE SCALE GENOMIC DNA]</scope>
    <source>
        <strain evidence="2">G859</strain>
        <tissue evidence="2">Whole worm</tissue>
    </source>
</reference>
<accession>A0AAN8IF57</accession>
<sequence length="65" mass="7292">MDDNGEVNLISYDATAEGVIQSFLDPYTGGNGSYQKNEENQDNAGHKSLQEYVEQVQKSQRFDFA</sequence>
<comment type="caution">
    <text evidence="2">The sequence shown here is derived from an EMBL/GenBank/DDBJ whole genome shotgun (WGS) entry which is preliminary data.</text>
</comment>
<dbReference type="Proteomes" id="UP001331761">
    <property type="component" value="Unassembled WGS sequence"/>
</dbReference>
<evidence type="ECO:0000313" key="2">
    <source>
        <dbReference type="EMBL" id="KAK5971071.1"/>
    </source>
</evidence>